<keyword evidence="3" id="KW-1185">Reference proteome</keyword>
<keyword evidence="1" id="KW-0472">Membrane</keyword>
<evidence type="ECO:0000313" key="2">
    <source>
        <dbReference type="EMBL" id="OKS84848.1"/>
    </source>
</evidence>
<keyword evidence="1" id="KW-1133">Transmembrane helix</keyword>
<sequence>MTSQINTANQKIGFKNKGLIIAIICIAIIGLIVSLNWHQLRAQYHLLTGHQFKAGDKLYATPKIFEGDPKNNSVILMRLVRPLTVADIDKMNINAAKKEVLKKNIDPQAQSYLIYGGESADYQRFNEAHTAFAGKYLGKAVLNFRNVTDKKLVPETFCIIEPNEDVMIGKYLHLATIPENYTWADNTFYTFYDSLTDQELPKFIKK</sequence>
<keyword evidence="1" id="KW-0812">Transmembrane</keyword>
<evidence type="ECO:0000313" key="3">
    <source>
        <dbReference type="Proteomes" id="UP000186720"/>
    </source>
</evidence>
<accession>A0A1Q5ZT44</accession>
<feature type="transmembrane region" description="Helical" evidence="1">
    <location>
        <begin position="19"/>
        <end position="37"/>
    </location>
</feature>
<comment type="caution">
    <text evidence="2">The sequence shown here is derived from an EMBL/GenBank/DDBJ whole genome shotgun (WGS) entry which is preliminary data.</text>
</comment>
<proteinExistence type="predicted"/>
<dbReference type="RefSeq" id="WP_074487561.1">
    <property type="nucleotide sequence ID" value="NZ_FPAM01000001.1"/>
</dbReference>
<dbReference type="Proteomes" id="UP000186720">
    <property type="component" value="Unassembled WGS sequence"/>
</dbReference>
<protein>
    <submittedName>
        <fullName evidence="2">Uncharacterized protein</fullName>
    </submittedName>
</protein>
<dbReference type="EMBL" id="MPPL01000001">
    <property type="protein sequence ID" value="OKS84848.1"/>
    <property type="molecule type" value="Genomic_DNA"/>
</dbReference>
<reference evidence="2 3" key="1">
    <citation type="submission" date="2016-11" db="EMBL/GenBank/DDBJ databases">
        <title>Whole Genome Sequencing of Mucilaginibacter polytrichastri RG4-7(T) isolated from the moss sample.</title>
        <authorList>
            <person name="Li Y."/>
        </authorList>
    </citation>
    <scope>NUCLEOTIDE SEQUENCE [LARGE SCALE GENOMIC DNA]</scope>
    <source>
        <strain evidence="2 3">RG4-7</strain>
    </source>
</reference>
<evidence type="ECO:0000256" key="1">
    <source>
        <dbReference type="SAM" id="Phobius"/>
    </source>
</evidence>
<dbReference type="STRING" id="1302689.RG47T_0285"/>
<organism evidence="2 3">
    <name type="scientific">Mucilaginibacter polytrichastri</name>
    <dbReference type="NCBI Taxonomy" id="1302689"/>
    <lineage>
        <taxon>Bacteria</taxon>
        <taxon>Pseudomonadati</taxon>
        <taxon>Bacteroidota</taxon>
        <taxon>Sphingobacteriia</taxon>
        <taxon>Sphingobacteriales</taxon>
        <taxon>Sphingobacteriaceae</taxon>
        <taxon>Mucilaginibacter</taxon>
    </lineage>
</organism>
<name>A0A1Q5ZT44_9SPHI</name>
<gene>
    <name evidence="2" type="ORF">RG47T_0285</name>
</gene>
<dbReference type="AlphaFoldDB" id="A0A1Q5ZT44"/>